<evidence type="ECO:0000313" key="2">
    <source>
        <dbReference type="Proteomes" id="UP001144673"/>
    </source>
</evidence>
<proteinExistence type="predicted"/>
<dbReference type="RefSeq" id="XP_056051538.1">
    <property type="nucleotide sequence ID" value="XM_056194618.1"/>
</dbReference>
<name>A0A9W8UJX4_AKAMU</name>
<keyword evidence="2" id="KW-1185">Reference proteome</keyword>
<accession>A0A9W8UJX4</accession>
<protein>
    <submittedName>
        <fullName evidence="1">Uncharacterized protein</fullName>
    </submittedName>
</protein>
<dbReference type="AlphaFoldDB" id="A0A9W8UJX4"/>
<gene>
    <name evidence="1" type="ORF">LMH87_003060</name>
</gene>
<evidence type="ECO:0000313" key="1">
    <source>
        <dbReference type="EMBL" id="KAJ4148597.1"/>
    </source>
</evidence>
<reference evidence="1" key="1">
    <citation type="journal article" date="2023" name="Access Microbiol">
        <title>De-novo genome assembly for Akanthomyces muscarius, a biocontrol agent of insect agricultural pests.</title>
        <authorList>
            <person name="Erdos Z."/>
            <person name="Studholme D.J."/>
            <person name="Raymond B."/>
            <person name="Sharma M."/>
        </authorList>
    </citation>
    <scope>NUCLEOTIDE SEQUENCE</scope>
    <source>
        <strain evidence="1">Ve6</strain>
    </source>
</reference>
<comment type="caution">
    <text evidence="1">The sequence shown here is derived from an EMBL/GenBank/DDBJ whole genome shotgun (WGS) entry which is preliminary data.</text>
</comment>
<dbReference type="EMBL" id="JAJHUN010000010">
    <property type="protein sequence ID" value="KAJ4148597.1"/>
    <property type="molecule type" value="Genomic_DNA"/>
</dbReference>
<dbReference type="GeneID" id="80890219"/>
<sequence>MPSRMAAPKYDILLQPRSADGPALSRLQVTITLESRERKLRQLLFCLEPMTSGLWTFRSQILTRGRDAQSSDRQRQNACIYGGMLRPGRSYWPPPGTRGPWSFAEGEVQSTNTGPNYMYLGTVLMAGPIVSFPAQESTTRDPASGDDTVMPFIHWLGELPTCFEPAKKYNADILLYTRSLFQDPDAASKVYIRKAARGYSAFNFTSCYLIQYSDEDKPRHSADLVHYMTHKMVRNWAYLGGIAEFHALYLLYAQTSWVSSTLVNCSISIL</sequence>
<organism evidence="1 2">
    <name type="scientific">Akanthomyces muscarius</name>
    <name type="common">Entomopathogenic fungus</name>
    <name type="synonym">Lecanicillium muscarium</name>
    <dbReference type="NCBI Taxonomy" id="2231603"/>
    <lineage>
        <taxon>Eukaryota</taxon>
        <taxon>Fungi</taxon>
        <taxon>Dikarya</taxon>
        <taxon>Ascomycota</taxon>
        <taxon>Pezizomycotina</taxon>
        <taxon>Sordariomycetes</taxon>
        <taxon>Hypocreomycetidae</taxon>
        <taxon>Hypocreales</taxon>
        <taxon>Cordycipitaceae</taxon>
        <taxon>Akanthomyces</taxon>
    </lineage>
</organism>
<dbReference type="Proteomes" id="UP001144673">
    <property type="component" value="Chromosome 3"/>
</dbReference>